<feature type="active site" description="Charge relay system" evidence="6">
    <location>
        <position position="278"/>
    </location>
</feature>
<sequence>MKYPEKLAPGATIGLVCTSSAISREREAQCTEAIRQLGYKVKTADNLSQNLAGYMAGDGETRATWINCMFADPEVDAIFCIRGGDGGSRTIEYLDLKTIKANPKIFVGYSDVTSFHLIFNQICGFVTFHGPMVSSNMVDSFDDESRASLFQALNADAPYEFKNPDGYDLKVLQEGEGEGTLVGGNFALLGASMGTPYEVNTKGKILFIEEIGETMSRIDRLVYQLKNSCKLKECAGILLGQFTRCPNKDMPEYTELNIFKDALADLNIPVMYNIQAGHGQPNMTLPLGAHCIISTKTKTICFDQIKR</sequence>
<keyword evidence="3" id="KW-0645">Protease</keyword>
<dbReference type="GO" id="GO:0008236">
    <property type="term" value="F:serine-type peptidase activity"/>
    <property type="evidence" value="ECO:0007669"/>
    <property type="project" value="UniProtKB-KW"/>
</dbReference>
<keyword evidence="2 9" id="KW-0121">Carboxypeptidase</keyword>
<dbReference type="Gene3D" id="3.40.50.10740">
    <property type="entry name" value="Class I glutamine amidotransferase-like"/>
    <property type="match status" value="1"/>
</dbReference>
<evidence type="ECO:0000313" key="9">
    <source>
        <dbReference type="EMBL" id="QHI71507.1"/>
    </source>
</evidence>
<dbReference type="EMBL" id="CP047591">
    <property type="protein sequence ID" value="QHI71507.1"/>
    <property type="molecule type" value="Genomic_DNA"/>
</dbReference>
<dbReference type="Pfam" id="PF17676">
    <property type="entry name" value="Peptidase_S66C"/>
    <property type="match status" value="1"/>
</dbReference>
<dbReference type="SUPFAM" id="SSF52317">
    <property type="entry name" value="Class I glutamine amidotransferase-like"/>
    <property type="match status" value="1"/>
</dbReference>
<gene>
    <name evidence="9" type="ORF">Ami3637_03120</name>
</gene>
<organism evidence="9 10">
    <name type="scientific">Aminipila terrae</name>
    <dbReference type="NCBI Taxonomy" id="2697030"/>
    <lineage>
        <taxon>Bacteria</taxon>
        <taxon>Bacillati</taxon>
        <taxon>Bacillota</taxon>
        <taxon>Clostridia</taxon>
        <taxon>Peptostreptococcales</taxon>
        <taxon>Anaerovoracaceae</taxon>
        <taxon>Aminipila</taxon>
    </lineage>
</organism>
<dbReference type="Gene3D" id="3.50.30.60">
    <property type="entry name" value="LD-carboxypeptidase A C-terminal domain-like"/>
    <property type="match status" value="1"/>
</dbReference>
<dbReference type="SUPFAM" id="SSF141986">
    <property type="entry name" value="LD-carboxypeptidase A C-terminal domain-like"/>
    <property type="match status" value="1"/>
</dbReference>
<dbReference type="PANTHER" id="PTHR30237:SF2">
    <property type="entry name" value="MUREIN TETRAPEPTIDE CARBOXYPEPTIDASE"/>
    <property type="match status" value="1"/>
</dbReference>
<evidence type="ECO:0000256" key="2">
    <source>
        <dbReference type="ARBA" id="ARBA00022645"/>
    </source>
</evidence>
<evidence type="ECO:0000256" key="4">
    <source>
        <dbReference type="ARBA" id="ARBA00022801"/>
    </source>
</evidence>
<feature type="domain" description="LD-carboxypeptidase C-terminal" evidence="8">
    <location>
        <begin position="178"/>
        <end position="291"/>
    </location>
</feature>
<dbReference type="CDD" id="cd07025">
    <property type="entry name" value="Peptidase_S66"/>
    <property type="match status" value="1"/>
</dbReference>
<dbReference type="Proteomes" id="UP000463883">
    <property type="component" value="Chromosome"/>
</dbReference>
<evidence type="ECO:0000256" key="1">
    <source>
        <dbReference type="ARBA" id="ARBA00010233"/>
    </source>
</evidence>
<keyword evidence="10" id="KW-1185">Reference proteome</keyword>
<dbReference type="AlphaFoldDB" id="A0A6P1MC75"/>
<feature type="active site" description="Charge relay system" evidence="6">
    <location>
        <position position="209"/>
    </location>
</feature>
<feature type="domain" description="LD-carboxypeptidase N-terminal" evidence="7">
    <location>
        <begin position="13"/>
        <end position="130"/>
    </location>
</feature>
<keyword evidence="5" id="KW-0720">Serine protease</keyword>
<keyword evidence="4" id="KW-0378">Hydrolase</keyword>
<evidence type="ECO:0000256" key="6">
    <source>
        <dbReference type="PIRSR" id="PIRSR028757-1"/>
    </source>
</evidence>
<dbReference type="RefSeq" id="WP_162361282.1">
    <property type="nucleotide sequence ID" value="NZ_CP047591.1"/>
</dbReference>
<dbReference type="KEGG" id="amic:Ami3637_03120"/>
<comment type="similarity">
    <text evidence="1">Belongs to the peptidase S66 family.</text>
</comment>
<dbReference type="GO" id="GO:0004180">
    <property type="term" value="F:carboxypeptidase activity"/>
    <property type="evidence" value="ECO:0007669"/>
    <property type="project" value="UniProtKB-KW"/>
</dbReference>
<dbReference type="PIRSF" id="PIRSF028757">
    <property type="entry name" value="LD-carboxypeptidase"/>
    <property type="match status" value="1"/>
</dbReference>
<reference evidence="9 10" key="1">
    <citation type="submission" date="2020-01" db="EMBL/GenBank/DDBJ databases">
        <title>Genomic analysis of Aminipila sp. CBA3637.</title>
        <authorList>
            <person name="Kim Y.B."/>
            <person name="Roh S.W."/>
        </authorList>
    </citation>
    <scope>NUCLEOTIDE SEQUENCE [LARGE SCALE GENOMIC DNA]</scope>
    <source>
        <strain evidence="9 10">CBA3637</strain>
    </source>
</reference>
<evidence type="ECO:0000313" key="10">
    <source>
        <dbReference type="Proteomes" id="UP000463883"/>
    </source>
</evidence>
<name>A0A6P1MC75_9FIRM</name>
<dbReference type="InterPro" id="IPR040449">
    <property type="entry name" value="Peptidase_S66_N"/>
</dbReference>
<dbReference type="GO" id="GO:0006508">
    <property type="term" value="P:proteolysis"/>
    <property type="evidence" value="ECO:0007669"/>
    <property type="project" value="UniProtKB-KW"/>
</dbReference>
<dbReference type="Pfam" id="PF02016">
    <property type="entry name" value="Peptidase_S66"/>
    <property type="match status" value="1"/>
</dbReference>
<dbReference type="InterPro" id="IPR029062">
    <property type="entry name" value="Class_I_gatase-like"/>
</dbReference>
<proteinExistence type="inferred from homology"/>
<evidence type="ECO:0000256" key="5">
    <source>
        <dbReference type="ARBA" id="ARBA00022825"/>
    </source>
</evidence>
<dbReference type="InterPro" id="IPR027461">
    <property type="entry name" value="Carboxypeptidase_A_C_sf"/>
</dbReference>
<dbReference type="PANTHER" id="PTHR30237">
    <property type="entry name" value="MURAMOYLTETRAPEPTIDE CARBOXYPEPTIDASE"/>
    <property type="match status" value="1"/>
</dbReference>
<accession>A0A6P1MC75</accession>
<protein>
    <submittedName>
        <fullName evidence="9">LD-carboxypeptidase</fullName>
    </submittedName>
</protein>
<evidence type="ECO:0000259" key="8">
    <source>
        <dbReference type="Pfam" id="PF17676"/>
    </source>
</evidence>
<evidence type="ECO:0000256" key="3">
    <source>
        <dbReference type="ARBA" id="ARBA00022670"/>
    </source>
</evidence>
<dbReference type="InterPro" id="IPR027478">
    <property type="entry name" value="LdcA_N"/>
</dbReference>
<dbReference type="InterPro" id="IPR040921">
    <property type="entry name" value="Peptidase_S66C"/>
</dbReference>
<evidence type="ECO:0000259" key="7">
    <source>
        <dbReference type="Pfam" id="PF02016"/>
    </source>
</evidence>
<dbReference type="InterPro" id="IPR003507">
    <property type="entry name" value="S66_fam"/>
</dbReference>
<feature type="active site" description="Nucleophile" evidence="6">
    <location>
        <position position="110"/>
    </location>
</feature>